<evidence type="ECO:0000256" key="1">
    <source>
        <dbReference type="SAM" id="SignalP"/>
    </source>
</evidence>
<organism evidence="2 3">
    <name type="scientific">Archangium minus</name>
    <dbReference type="NCBI Taxonomy" id="83450"/>
    <lineage>
        <taxon>Bacteria</taxon>
        <taxon>Pseudomonadati</taxon>
        <taxon>Myxococcota</taxon>
        <taxon>Myxococcia</taxon>
        <taxon>Myxococcales</taxon>
        <taxon>Cystobacterineae</taxon>
        <taxon>Archangiaceae</taxon>
        <taxon>Archangium</taxon>
    </lineage>
</organism>
<evidence type="ECO:0000313" key="3">
    <source>
        <dbReference type="Proteomes" id="UP001611383"/>
    </source>
</evidence>
<accession>A0ABY9X2J0</accession>
<dbReference type="EMBL" id="CP043494">
    <property type="protein sequence ID" value="WNG49617.1"/>
    <property type="molecule type" value="Genomic_DNA"/>
</dbReference>
<keyword evidence="3" id="KW-1185">Reference proteome</keyword>
<feature type="signal peptide" evidence="1">
    <location>
        <begin position="1"/>
        <end position="26"/>
    </location>
</feature>
<evidence type="ECO:0000313" key="2">
    <source>
        <dbReference type="EMBL" id="WNG49617.1"/>
    </source>
</evidence>
<protein>
    <submittedName>
        <fullName evidence="2">Uncharacterized protein</fullName>
    </submittedName>
</protein>
<sequence length="423" mass="45767">MTQPANTWRALCLLAMVAAWPAFGQADPPAVRGGPERGGNGLKVGNGRLHLTFDFETRFDSAAGYFPRPGSGDPVVVSDQLSGEALLHIRPGVRLELPGSKLDLSLKGYADYIHYTGLITPGSTNTSRVEAMADLNLTYDREAPIGFELQDHLQRSDQTSSAAIGAGVLSLYNEVQLKVPIRPGGGAFEVTPLLAWGIEHFKATGALPPVGCDSAECDPDLVSTFDYSNVRMGLNARWRFLPKTAVVVDTDFNVHTYARGRTPTALLMHARAGLSGLVTPKIAVTATMGWGKDFGEVAGSALLAQLEANYLLSQTASLKVGYTRTLEPVAYLGLFRDDRGYVEAQALLGGRLSLRAISSLDFLKFQGDRRDTLYKLELGPQYQFERWLVLGAGYLLGVRSSSMGGAGINYSRHEGYVRVSVMY</sequence>
<feature type="chain" id="PRO_5045780676" evidence="1">
    <location>
        <begin position="27"/>
        <end position="423"/>
    </location>
</feature>
<dbReference type="RefSeq" id="WP_395807718.1">
    <property type="nucleotide sequence ID" value="NZ_CP043494.1"/>
</dbReference>
<proteinExistence type="predicted"/>
<dbReference type="Proteomes" id="UP001611383">
    <property type="component" value="Chromosome"/>
</dbReference>
<keyword evidence="1" id="KW-0732">Signal</keyword>
<reference evidence="2 3" key="1">
    <citation type="submission" date="2019-08" db="EMBL/GenBank/DDBJ databases">
        <title>Archangium and Cystobacter genomes.</title>
        <authorList>
            <person name="Chen I.-C.K."/>
            <person name="Wielgoss S."/>
        </authorList>
    </citation>
    <scope>NUCLEOTIDE SEQUENCE [LARGE SCALE GENOMIC DNA]</scope>
    <source>
        <strain evidence="2 3">Cbm 6</strain>
    </source>
</reference>
<gene>
    <name evidence="2" type="ORF">F0U60_39990</name>
</gene>
<name>A0ABY9X2J0_9BACT</name>